<reference evidence="1" key="1">
    <citation type="journal article" date="2015" name="Nature">
        <title>Complex archaea that bridge the gap between prokaryotes and eukaryotes.</title>
        <authorList>
            <person name="Spang A."/>
            <person name="Saw J.H."/>
            <person name="Jorgensen S.L."/>
            <person name="Zaremba-Niedzwiedzka K."/>
            <person name="Martijn J."/>
            <person name="Lind A.E."/>
            <person name="van Eijk R."/>
            <person name="Schleper C."/>
            <person name="Guy L."/>
            <person name="Ettema T.J."/>
        </authorList>
    </citation>
    <scope>NUCLEOTIDE SEQUENCE</scope>
</reference>
<proteinExistence type="predicted"/>
<sequence>MSWRWITQRCVFCGNKKKSYRHPYGILYCCPTDISDLDMAHPQWGNDRCSTKKKFLKRKEAKVQRALGLLSGPTLQEIFARPKL</sequence>
<protein>
    <submittedName>
        <fullName evidence="1">Uncharacterized protein</fullName>
    </submittedName>
</protein>
<name>A0A0F9PEQ0_9ZZZZ</name>
<evidence type="ECO:0000313" key="1">
    <source>
        <dbReference type="EMBL" id="KKM91817.1"/>
    </source>
</evidence>
<comment type="caution">
    <text evidence="1">The sequence shown here is derived from an EMBL/GenBank/DDBJ whole genome shotgun (WGS) entry which is preliminary data.</text>
</comment>
<organism evidence="1">
    <name type="scientific">marine sediment metagenome</name>
    <dbReference type="NCBI Taxonomy" id="412755"/>
    <lineage>
        <taxon>unclassified sequences</taxon>
        <taxon>metagenomes</taxon>
        <taxon>ecological metagenomes</taxon>
    </lineage>
</organism>
<dbReference type="AlphaFoldDB" id="A0A0F9PEQ0"/>
<dbReference type="EMBL" id="LAZR01006484">
    <property type="protein sequence ID" value="KKM91817.1"/>
    <property type="molecule type" value="Genomic_DNA"/>
</dbReference>
<accession>A0A0F9PEQ0</accession>
<gene>
    <name evidence="1" type="ORF">LCGC14_1224660</name>
</gene>